<evidence type="ECO:0008006" key="10">
    <source>
        <dbReference type="Google" id="ProtNLM"/>
    </source>
</evidence>
<dbReference type="SUPFAM" id="SSF52540">
    <property type="entry name" value="P-loop containing nucleoside triphosphate hydrolases"/>
    <property type="match status" value="1"/>
</dbReference>
<keyword evidence="3" id="KW-0611">Plant defense</keyword>
<evidence type="ECO:0000259" key="5">
    <source>
        <dbReference type="Pfam" id="PF00931"/>
    </source>
</evidence>
<evidence type="ECO:0000259" key="7">
    <source>
        <dbReference type="Pfam" id="PF23559"/>
    </source>
</evidence>
<dbReference type="Gene3D" id="1.10.10.10">
    <property type="entry name" value="Winged helix-like DNA-binding domain superfamily/Winged helix DNA-binding domain"/>
    <property type="match status" value="1"/>
</dbReference>
<sequence length="810" mass="94353">MACRIYNQAENILRELKKFPKYLRRMQYTMLSLKTILMDAEKEEYSHHLNDWLQELQNVFSQIEGLLYEFNGKVKKQEATGKWVFVLSFNSSRIEQTKKMMKLCDDLDEIASQMYDFNLTNMETTHSFLSATEVSTRLMKPSWQLLYPLTNAPKVFHDKRYSNFLDHFKKSTLGFFHIVGEPGIGKTTLAKFFYNDPEVVKTFPSRLWICVKEEFDPRRLIKEMLDFSHCQATYDNLTEKQLCFAVQQFLRDKTFLLVFQDISIKNLGDCSIFKSLLGMGNPGSKIIVTTQNEEIAEAIRLGKLCKNESQEVPSPEATEPSDVNNDEAYKDNMTYQKIFEVERLSKENSLSLFKVHAFTETQEAQIPNLTKIQEVIEQKCHGVPLAIKCLGGLLSKTSIAEWNGVIDKLWEHEEGEDGNKSILPVLRLCYDRMPSHLQRCFLYCSQLTKDRILSSNDVIQLWIASDLLPKENYLSLEKIGENYFKELCSRCFLQELEEYGLGYWFKLHPLIEKLARILTQKQVFPVANTKCIAFTVRDKVPPSAFLANTCIDKFKYIRLLYLGNANLREIPNAVEKLVQLRYLDLQGNKRLKRLPNSIFNLKNLQTLILASCSALEELPNHIKQLINLRYLWVTANNLRLHKNGVGTMTSLRFLAIGGCENLQDLFEQPSCLVRLETLMIYDSKTLKLLPNEIGALISLKNLVIWSCKQLTLTLKGVEFRLRRFTIRELPRVRKLPEWIQRFTESLRVLEIIDCPIELKDDEFKSYKSLERLSIHGAVRIKNLNGEYCIDFQNSVRRREVTKEMKTCYYY</sequence>
<dbReference type="Pfam" id="PF23598">
    <property type="entry name" value="LRR_14"/>
    <property type="match status" value="1"/>
</dbReference>
<reference evidence="9" key="1">
    <citation type="submission" date="2023-03" db="UniProtKB">
        <authorList>
            <consortium name="EnsemblPlants"/>
        </authorList>
    </citation>
    <scope>IDENTIFICATION</scope>
</reference>
<evidence type="ECO:0000259" key="6">
    <source>
        <dbReference type="Pfam" id="PF18052"/>
    </source>
</evidence>
<gene>
    <name evidence="9" type="primary">103486834</name>
</gene>
<proteinExistence type="predicted"/>
<dbReference type="InterPro" id="IPR002182">
    <property type="entry name" value="NB-ARC"/>
</dbReference>
<evidence type="ECO:0000256" key="1">
    <source>
        <dbReference type="ARBA" id="ARBA00022737"/>
    </source>
</evidence>
<dbReference type="EnsemblPlants" id="MELO3C009693.2.1">
    <property type="protein sequence ID" value="MELO3C009693.2.1"/>
    <property type="gene ID" value="MELO3C009693.2"/>
</dbReference>
<dbReference type="Gene3D" id="3.80.10.10">
    <property type="entry name" value="Ribonuclease Inhibitor"/>
    <property type="match status" value="1"/>
</dbReference>
<name>A0A9I9CWU9_CUCME</name>
<dbReference type="PANTHER" id="PTHR36766:SF70">
    <property type="entry name" value="DISEASE RESISTANCE PROTEIN RGA4"/>
    <property type="match status" value="1"/>
</dbReference>
<dbReference type="InterPro" id="IPR042197">
    <property type="entry name" value="Apaf_helical"/>
</dbReference>
<keyword evidence="2" id="KW-0547">Nucleotide-binding</keyword>
<dbReference type="InterPro" id="IPR036388">
    <property type="entry name" value="WH-like_DNA-bd_sf"/>
</dbReference>
<keyword evidence="1" id="KW-0677">Repeat</keyword>
<dbReference type="SUPFAM" id="SSF52058">
    <property type="entry name" value="L domain-like"/>
    <property type="match status" value="1"/>
</dbReference>
<evidence type="ECO:0000256" key="2">
    <source>
        <dbReference type="ARBA" id="ARBA00022741"/>
    </source>
</evidence>
<dbReference type="InterPro" id="IPR058922">
    <property type="entry name" value="WHD_DRP"/>
</dbReference>
<feature type="domain" description="Disease resistance N-terminal" evidence="6">
    <location>
        <begin position="14"/>
        <end position="81"/>
    </location>
</feature>
<dbReference type="PRINTS" id="PR00364">
    <property type="entry name" value="DISEASERSIST"/>
</dbReference>
<dbReference type="InterPro" id="IPR027417">
    <property type="entry name" value="P-loop_NTPase"/>
</dbReference>
<feature type="domain" description="Disease resistance R13L4/SHOC-2-like LRR" evidence="8">
    <location>
        <begin position="551"/>
        <end position="751"/>
    </location>
</feature>
<dbReference type="InterPro" id="IPR032675">
    <property type="entry name" value="LRR_dom_sf"/>
</dbReference>
<dbReference type="PANTHER" id="PTHR36766">
    <property type="entry name" value="PLANT BROAD-SPECTRUM MILDEW RESISTANCE PROTEIN RPW8"/>
    <property type="match status" value="1"/>
</dbReference>
<evidence type="ECO:0000313" key="9">
    <source>
        <dbReference type="EnsemblPlants" id="MELO3C009693.2.1"/>
    </source>
</evidence>
<accession>A0A9I9CWU9</accession>
<protein>
    <recommendedName>
        <fullName evidence="10">Disease resistance protein RGA4</fullName>
    </recommendedName>
</protein>
<dbReference type="Gene3D" id="1.20.5.4130">
    <property type="match status" value="1"/>
</dbReference>
<evidence type="ECO:0000256" key="3">
    <source>
        <dbReference type="ARBA" id="ARBA00022821"/>
    </source>
</evidence>
<evidence type="ECO:0000256" key="4">
    <source>
        <dbReference type="ARBA" id="ARBA00022840"/>
    </source>
</evidence>
<feature type="domain" description="NB-ARC" evidence="5">
    <location>
        <begin position="169"/>
        <end position="299"/>
    </location>
</feature>
<dbReference type="Gene3D" id="1.10.8.430">
    <property type="entry name" value="Helical domain of apoptotic protease-activating factors"/>
    <property type="match status" value="1"/>
</dbReference>
<dbReference type="Pfam" id="PF00931">
    <property type="entry name" value="NB-ARC"/>
    <property type="match status" value="1"/>
</dbReference>
<dbReference type="Gene3D" id="3.40.50.300">
    <property type="entry name" value="P-loop containing nucleotide triphosphate hydrolases"/>
    <property type="match status" value="1"/>
</dbReference>
<dbReference type="InterPro" id="IPR041118">
    <property type="entry name" value="Rx_N"/>
</dbReference>
<organism evidence="9">
    <name type="scientific">Cucumis melo</name>
    <name type="common">Muskmelon</name>
    <dbReference type="NCBI Taxonomy" id="3656"/>
    <lineage>
        <taxon>Eukaryota</taxon>
        <taxon>Viridiplantae</taxon>
        <taxon>Streptophyta</taxon>
        <taxon>Embryophyta</taxon>
        <taxon>Tracheophyta</taxon>
        <taxon>Spermatophyta</taxon>
        <taxon>Magnoliopsida</taxon>
        <taxon>eudicotyledons</taxon>
        <taxon>Gunneridae</taxon>
        <taxon>Pentapetalae</taxon>
        <taxon>rosids</taxon>
        <taxon>fabids</taxon>
        <taxon>Cucurbitales</taxon>
        <taxon>Cucurbitaceae</taxon>
        <taxon>Benincaseae</taxon>
        <taxon>Cucumis</taxon>
    </lineage>
</organism>
<evidence type="ECO:0000259" key="8">
    <source>
        <dbReference type="Pfam" id="PF23598"/>
    </source>
</evidence>
<dbReference type="Pfam" id="PF18052">
    <property type="entry name" value="Rx_N"/>
    <property type="match status" value="1"/>
</dbReference>
<feature type="domain" description="Disease resistance protein winged helix" evidence="7">
    <location>
        <begin position="449"/>
        <end position="515"/>
    </location>
</feature>
<dbReference type="RefSeq" id="XP_008443166.2">
    <property type="nucleotide sequence ID" value="XM_008444944.3"/>
</dbReference>
<keyword evidence="4" id="KW-0067">ATP-binding</keyword>
<dbReference type="InterPro" id="IPR055414">
    <property type="entry name" value="LRR_R13L4/SHOC2-like"/>
</dbReference>
<dbReference type="Pfam" id="PF23559">
    <property type="entry name" value="WHD_DRP"/>
    <property type="match status" value="1"/>
</dbReference>
<dbReference type="eggNOG" id="KOG4658">
    <property type="taxonomic scope" value="Eukaryota"/>
</dbReference>